<dbReference type="Proteomes" id="UP000199029">
    <property type="component" value="Unassembled WGS sequence"/>
</dbReference>
<dbReference type="EMBL" id="FOXS01000008">
    <property type="protein sequence ID" value="SFQ80416.1"/>
    <property type="molecule type" value="Genomic_DNA"/>
</dbReference>
<dbReference type="AlphaFoldDB" id="A0A1I6BHL6"/>
<dbReference type="STRING" id="1227077.SAMN04515668_4578"/>
<protein>
    <submittedName>
        <fullName evidence="1">Uncharacterized protein</fullName>
    </submittedName>
</protein>
<proteinExistence type="predicted"/>
<organism evidence="1 2">
    <name type="scientific">Hymenobacter arizonensis</name>
    <name type="common">Siccationidurans arizonensis</name>
    <dbReference type="NCBI Taxonomy" id="1227077"/>
    <lineage>
        <taxon>Bacteria</taxon>
        <taxon>Pseudomonadati</taxon>
        <taxon>Bacteroidota</taxon>
        <taxon>Cytophagia</taxon>
        <taxon>Cytophagales</taxon>
        <taxon>Hymenobacteraceae</taxon>
        <taxon>Hymenobacter</taxon>
    </lineage>
</organism>
<gene>
    <name evidence="1" type="ORF">SAMN04515668_4578</name>
</gene>
<name>A0A1I6BHL6_HYMAR</name>
<accession>A0A1I6BHL6</accession>
<evidence type="ECO:0000313" key="1">
    <source>
        <dbReference type="EMBL" id="SFQ80416.1"/>
    </source>
</evidence>
<keyword evidence="2" id="KW-1185">Reference proteome</keyword>
<reference evidence="2" key="1">
    <citation type="submission" date="2016-10" db="EMBL/GenBank/DDBJ databases">
        <authorList>
            <person name="Varghese N."/>
            <person name="Submissions S."/>
        </authorList>
    </citation>
    <scope>NUCLEOTIDE SEQUENCE [LARGE SCALE GENOMIC DNA]</scope>
    <source>
        <strain evidence="2">OR362-8,ATCC BAA-1266,JCM 13504</strain>
    </source>
</reference>
<evidence type="ECO:0000313" key="2">
    <source>
        <dbReference type="Proteomes" id="UP000199029"/>
    </source>
</evidence>
<sequence>MLTLTPMTSALQQLVPFLGEEYQATVVLGAPNEIAVVRGGRCVAAIALTVAEFGVLVRAVPVPQQYRPVRELHRALHLDRLRHRP</sequence>